<dbReference type="Proteomes" id="UP000009886">
    <property type="component" value="Unassembled WGS sequence"/>
</dbReference>
<dbReference type="KEGG" id="pdp:PDIP_55040"/>
<feature type="compositionally biased region" description="Basic residues" evidence="1">
    <location>
        <begin position="23"/>
        <end position="32"/>
    </location>
</feature>
<evidence type="ECO:0000313" key="3">
    <source>
        <dbReference type="Proteomes" id="UP000009886"/>
    </source>
</evidence>
<dbReference type="HOGENOM" id="CLU_3392458_0_0_1"/>
<evidence type="ECO:0000256" key="1">
    <source>
        <dbReference type="SAM" id="MobiDB-lite"/>
    </source>
</evidence>
<reference evidence="3" key="1">
    <citation type="journal article" date="2012" name="BMC Genomics">
        <title>Genome sequence of the necrotrophic fungus Penicillium digitatum, the main postharvest pathogen of citrus.</title>
        <authorList>
            <person name="Marcet-Houben M."/>
            <person name="Ballester A.-R."/>
            <person name="de la Fuente B."/>
            <person name="Harries E."/>
            <person name="Marcos J.F."/>
            <person name="Gonzalez-Candelas L."/>
            <person name="Gabaldon T."/>
        </authorList>
    </citation>
    <scope>NUCLEOTIDE SEQUENCE [LARGE SCALE GENOMIC DNA]</scope>
    <source>
        <strain evidence="3">Pd1 / CECT 20795</strain>
    </source>
</reference>
<dbReference type="AlphaFoldDB" id="K9FPV2"/>
<evidence type="ECO:0000313" key="2">
    <source>
        <dbReference type="EMBL" id="EKV11710.1"/>
    </source>
</evidence>
<dbReference type="VEuPathDB" id="FungiDB:PDIP_55040"/>
<name>K9FPV2_PEND1</name>
<sequence length="32" mass="3359">MLPTPGADGRSHGVQATRVPRSSVHKKSTAQT</sequence>
<protein>
    <submittedName>
        <fullName evidence="2">Uncharacterized protein</fullName>
    </submittedName>
</protein>
<accession>K9FPV2</accession>
<gene>
    <name evidence="2" type="ORF">PDIP_55040</name>
</gene>
<dbReference type="EMBL" id="AKCU01000372">
    <property type="protein sequence ID" value="EKV11710.1"/>
    <property type="molecule type" value="Genomic_DNA"/>
</dbReference>
<feature type="region of interest" description="Disordered" evidence="1">
    <location>
        <begin position="1"/>
        <end position="32"/>
    </location>
</feature>
<comment type="caution">
    <text evidence="2">The sequence shown here is derived from an EMBL/GenBank/DDBJ whole genome shotgun (WGS) entry which is preliminary data.</text>
</comment>
<organism evidence="2 3">
    <name type="scientific">Penicillium digitatum (strain Pd1 / CECT 20795)</name>
    <name type="common">Green mold</name>
    <dbReference type="NCBI Taxonomy" id="1170230"/>
    <lineage>
        <taxon>Eukaryota</taxon>
        <taxon>Fungi</taxon>
        <taxon>Dikarya</taxon>
        <taxon>Ascomycota</taxon>
        <taxon>Pezizomycotina</taxon>
        <taxon>Eurotiomycetes</taxon>
        <taxon>Eurotiomycetidae</taxon>
        <taxon>Eurotiales</taxon>
        <taxon>Aspergillaceae</taxon>
        <taxon>Penicillium</taxon>
    </lineage>
</organism>
<proteinExistence type="predicted"/>